<dbReference type="Gene3D" id="2.40.128.140">
    <property type="entry name" value="Outer membrane protein"/>
    <property type="match status" value="1"/>
</dbReference>
<sequence>MRRIVAILVFLLTAASAQAQEGRFRYLGHGRLVVNDVFADRLDRWRTGSVAASHVFGRGWSGTLPDRPGALLEFRVLGEVIAPARLDLAWNGDRPYSQALSFGLHSHFRRGGWEMAAGADVVVTGPQTGLMDFQHFLHRVSRFDHTVSAQVRAAQIPNGVHGAAVFEAGRSYTLTDGARLRPFLELRAGVEDMVRIGFDFALGPAGRGDLMVRDPVTGHRYRALNGSANGSTFVFGADVAKVAESLYLPASRNTLTDARVRVRTGVHWQTDRWRGFYGMAWLGPEFERQFESQVIGAVRLQYRF</sequence>
<dbReference type="RefSeq" id="WP_009806077.1">
    <property type="nucleotide sequence ID" value="NZ_CH724131.1"/>
</dbReference>
<dbReference type="InterPro" id="IPR037107">
    <property type="entry name" value="Put_OMP_sf"/>
</dbReference>
<dbReference type="Proteomes" id="UP000004318">
    <property type="component" value="Unassembled WGS sequence"/>
</dbReference>
<dbReference type="HOGENOM" id="CLU_053522_0_0_5"/>
<name>A3TUX7_PSEBH</name>
<gene>
    <name evidence="2" type="ORF">OB2597_09274</name>
</gene>
<dbReference type="STRING" id="252305.OB2597_09274"/>
<accession>A3TUX7</accession>
<organism evidence="2 3">
    <name type="scientific">Pseudooceanicola batsensis (strain ATCC BAA-863 / DSM 15984 / KCTC 12145 / HTCC2597)</name>
    <name type="common">Oceanicola batsensis</name>
    <dbReference type="NCBI Taxonomy" id="252305"/>
    <lineage>
        <taxon>Bacteria</taxon>
        <taxon>Pseudomonadati</taxon>
        <taxon>Pseudomonadota</taxon>
        <taxon>Alphaproteobacteria</taxon>
        <taxon>Rhodobacterales</taxon>
        <taxon>Paracoccaceae</taxon>
        <taxon>Pseudooceanicola</taxon>
    </lineage>
</organism>
<feature type="signal peptide" evidence="1">
    <location>
        <begin position="1"/>
        <end position="19"/>
    </location>
</feature>
<evidence type="ECO:0000256" key="1">
    <source>
        <dbReference type="SAM" id="SignalP"/>
    </source>
</evidence>
<feature type="chain" id="PRO_5002660334" description="Lipid A deacylase LpxR family protein" evidence="1">
    <location>
        <begin position="20"/>
        <end position="304"/>
    </location>
</feature>
<proteinExistence type="predicted"/>
<keyword evidence="3" id="KW-1185">Reference proteome</keyword>
<keyword evidence="1" id="KW-0732">Signal</keyword>
<dbReference type="EMBL" id="AAMO01000002">
    <property type="protein sequence ID" value="EAQ04323.1"/>
    <property type="molecule type" value="Genomic_DNA"/>
</dbReference>
<dbReference type="AlphaFoldDB" id="A3TUX7"/>
<evidence type="ECO:0000313" key="2">
    <source>
        <dbReference type="EMBL" id="EAQ04323.1"/>
    </source>
</evidence>
<dbReference type="OrthoDB" id="7721289at2"/>
<dbReference type="eggNOG" id="ENOG502Z7MF">
    <property type="taxonomic scope" value="Bacteria"/>
</dbReference>
<protein>
    <recommendedName>
        <fullName evidence="4">Lipid A deacylase LpxR family protein</fullName>
    </recommendedName>
</protein>
<comment type="caution">
    <text evidence="2">The sequence shown here is derived from an EMBL/GenBank/DDBJ whole genome shotgun (WGS) entry which is preliminary data.</text>
</comment>
<evidence type="ECO:0000313" key="3">
    <source>
        <dbReference type="Proteomes" id="UP000004318"/>
    </source>
</evidence>
<dbReference type="Pfam" id="PF09982">
    <property type="entry name" value="LpxR"/>
    <property type="match status" value="1"/>
</dbReference>
<reference evidence="2 3" key="1">
    <citation type="journal article" date="2010" name="J. Bacteriol.">
        <title>Genome sequences of Oceanicola granulosus HTCC2516(T) and Oceanicola batsensis HTCC2597(TDelta).</title>
        <authorList>
            <person name="Thrash J.C."/>
            <person name="Cho J.C."/>
            <person name="Vergin K.L."/>
            <person name="Giovannoni S.J."/>
        </authorList>
    </citation>
    <scope>NUCLEOTIDE SEQUENCE [LARGE SCALE GENOMIC DNA]</scope>
    <source>
        <strain evidence="3">ATCC BAA-863 / DSM 15984 / KCTC 12145 / HTCC2597</strain>
    </source>
</reference>
<evidence type="ECO:0008006" key="4">
    <source>
        <dbReference type="Google" id="ProtNLM"/>
    </source>
</evidence>
<dbReference type="InterPro" id="IPR018707">
    <property type="entry name" value="LpxR"/>
</dbReference>